<evidence type="ECO:0000256" key="1">
    <source>
        <dbReference type="ARBA" id="ARBA00004651"/>
    </source>
</evidence>
<keyword evidence="4 6" id="KW-1133">Transmembrane helix</keyword>
<evidence type="ECO:0000256" key="3">
    <source>
        <dbReference type="ARBA" id="ARBA00022692"/>
    </source>
</evidence>
<dbReference type="PANTHER" id="PTHR47371:SF3">
    <property type="entry name" value="PHOSPHOGLYCEROL TRANSFERASE I"/>
    <property type="match status" value="1"/>
</dbReference>
<comment type="subcellular location">
    <subcellularLocation>
        <location evidence="1">Cell membrane</location>
        <topology evidence="1">Multi-pass membrane protein</topology>
    </subcellularLocation>
</comment>
<dbReference type="Gene3D" id="3.40.720.10">
    <property type="entry name" value="Alkaline Phosphatase, subunit A"/>
    <property type="match status" value="1"/>
</dbReference>
<evidence type="ECO:0000256" key="6">
    <source>
        <dbReference type="SAM" id="Phobius"/>
    </source>
</evidence>
<dbReference type="EMBL" id="CP018839">
    <property type="protein sequence ID" value="APR03627.1"/>
    <property type="molecule type" value="Genomic_DNA"/>
</dbReference>
<name>A0A1L6F9N2_9RHOO</name>
<dbReference type="InterPro" id="IPR050448">
    <property type="entry name" value="OpgB/LTA_synthase_biosynth"/>
</dbReference>
<dbReference type="RefSeq" id="WP_232311650.1">
    <property type="nucleotide sequence ID" value="NZ_CP018839.1"/>
</dbReference>
<dbReference type="AlphaFoldDB" id="A0A1L6F9N2"/>
<feature type="transmembrane region" description="Helical" evidence="6">
    <location>
        <begin position="60"/>
        <end position="84"/>
    </location>
</feature>
<dbReference type="PANTHER" id="PTHR47371">
    <property type="entry name" value="LIPOTEICHOIC ACID SYNTHASE"/>
    <property type="match status" value="1"/>
</dbReference>
<keyword evidence="9" id="KW-1185">Reference proteome</keyword>
<gene>
    <name evidence="8" type="ORF">Tchl_0763</name>
</gene>
<dbReference type="SUPFAM" id="SSF53649">
    <property type="entry name" value="Alkaline phosphatase-like"/>
    <property type="match status" value="1"/>
</dbReference>
<evidence type="ECO:0000313" key="9">
    <source>
        <dbReference type="Proteomes" id="UP000185739"/>
    </source>
</evidence>
<feature type="transmembrane region" description="Helical" evidence="6">
    <location>
        <begin position="104"/>
        <end position="124"/>
    </location>
</feature>
<keyword evidence="2" id="KW-1003">Cell membrane</keyword>
<evidence type="ECO:0000256" key="4">
    <source>
        <dbReference type="ARBA" id="ARBA00022989"/>
    </source>
</evidence>
<accession>A0A1L6F9N2</accession>
<sequence>MVREWGWALALVAAWYVVAQWGIHLFFGVGPGSGAWARDLAAHLLIGAVMFAMARSLARFAVAMGVLFSAFTLGNAIKLAVLGGPVMPDDFVAARNLFLLLEGWQLWASVAMLVLPPAFLAWMFAWRRPQAWAVLGLALAALSALLAQPAPAGAWLDARFGDWVWNQRGNYEMRGLPLHLVQESVRNFARRGAAPAAGDVDDALALLGSGQPDPFLKAAAGAAPRGGRNVHMIVLESFWDPTALNAAGLSADPFDPAFRRLWKAAGHARALSPVFGGYTANAEFEALCGFPVKTDAVFFEGRLRRDVPCLPRHLGEAGYRSVASHPNAAPFWNRINAYHRVGFEQYWSARDFVLDDMNGEFLGDASLYRQVLERIGPQLDGAQPVFNYVLTYFGHLDYPLNERRPERITTTDDNPLVRAYANTVYYKSRELMAFLGELRRRDPDAIVVLFGDHLPSLGWNHGGYVESGLLAPDRAEFDDEMFRTLVATPLVVIDGRRGPLRTGDLPIYALPALILDLLGDGRDTMLRFTARSNDVVRVRPLPGMHFAVEGRQLTVCRGGERLPGCEPSTAWVEAVDILKRDLFSGAQHALQAPARLRALQTVELEAADIAPESALEAGAGDPQPEA</sequence>
<dbReference type="Proteomes" id="UP000185739">
    <property type="component" value="Chromosome"/>
</dbReference>
<keyword evidence="5 6" id="KW-0472">Membrane</keyword>
<dbReference type="CDD" id="cd16015">
    <property type="entry name" value="LTA_synthase"/>
    <property type="match status" value="1"/>
</dbReference>
<dbReference type="GO" id="GO:0005886">
    <property type="term" value="C:plasma membrane"/>
    <property type="evidence" value="ECO:0007669"/>
    <property type="project" value="UniProtKB-SubCell"/>
</dbReference>
<organism evidence="8 9">
    <name type="scientific">Thauera chlorobenzoica</name>
    <dbReference type="NCBI Taxonomy" id="96773"/>
    <lineage>
        <taxon>Bacteria</taxon>
        <taxon>Pseudomonadati</taxon>
        <taxon>Pseudomonadota</taxon>
        <taxon>Betaproteobacteria</taxon>
        <taxon>Rhodocyclales</taxon>
        <taxon>Zoogloeaceae</taxon>
        <taxon>Thauera</taxon>
    </lineage>
</organism>
<feature type="transmembrane region" description="Helical" evidence="6">
    <location>
        <begin position="35"/>
        <end position="53"/>
    </location>
</feature>
<protein>
    <submittedName>
        <fullName evidence="8">Lipoteichoic acid synthase LtaS Type IVb</fullName>
    </submittedName>
</protein>
<evidence type="ECO:0000259" key="7">
    <source>
        <dbReference type="Pfam" id="PF00884"/>
    </source>
</evidence>
<dbReference type="KEGG" id="tcl:Tchl_0763"/>
<feature type="domain" description="Sulfatase N-terminal" evidence="7">
    <location>
        <begin position="228"/>
        <end position="459"/>
    </location>
</feature>
<reference evidence="8 9" key="1">
    <citation type="submission" date="2016-12" db="EMBL/GenBank/DDBJ databases">
        <title>Complete genome sequence of Thauera chlorobenzoica, a Betaproteobacterium degrading haloaromatics anaerobically to CO2 and halides.</title>
        <authorList>
            <person name="Goris T."/>
            <person name="Mergelsberg M."/>
            <person name="Boll M."/>
        </authorList>
    </citation>
    <scope>NUCLEOTIDE SEQUENCE [LARGE SCALE GENOMIC DNA]</scope>
    <source>
        <strain evidence="8 9">3CB1</strain>
    </source>
</reference>
<evidence type="ECO:0000313" key="8">
    <source>
        <dbReference type="EMBL" id="APR03627.1"/>
    </source>
</evidence>
<feature type="transmembrane region" description="Helical" evidence="6">
    <location>
        <begin position="131"/>
        <end position="150"/>
    </location>
</feature>
<keyword evidence="3 6" id="KW-0812">Transmembrane</keyword>
<dbReference type="STRING" id="96773.Tchl_0763"/>
<dbReference type="InterPro" id="IPR017850">
    <property type="entry name" value="Alkaline_phosphatase_core_sf"/>
</dbReference>
<evidence type="ECO:0000256" key="5">
    <source>
        <dbReference type="ARBA" id="ARBA00023136"/>
    </source>
</evidence>
<proteinExistence type="predicted"/>
<dbReference type="Pfam" id="PF00884">
    <property type="entry name" value="Sulfatase"/>
    <property type="match status" value="1"/>
</dbReference>
<evidence type="ECO:0000256" key="2">
    <source>
        <dbReference type="ARBA" id="ARBA00022475"/>
    </source>
</evidence>
<dbReference type="InterPro" id="IPR000917">
    <property type="entry name" value="Sulfatase_N"/>
</dbReference>